<dbReference type="InterPro" id="IPR009875">
    <property type="entry name" value="PilZ_domain"/>
</dbReference>
<dbReference type="EMBL" id="RXHU01000042">
    <property type="protein sequence ID" value="RTE08886.1"/>
    <property type="molecule type" value="Genomic_DNA"/>
</dbReference>
<dbReference type="Gene3D" id="2.40.10.220">
    <property type="entry name" value="predicted glycosyltransferase like domains"/>
    <property type="match status" value="1"/>
</dbReference>
<gene>
    <name evidence="2" type="ORF">EJQ19_15310</name>
</gene>
<evidence type="ECO:0000313" key="2">
    <source>
        <dbReference type="EMBL" id="RTE08886.1"/>
    </source>
</evidence>
<dbReference type="Pfam" id="PF07238">
    <property type="entry name" value="PilZ"/>
    <property type="match status" value="1"/>
</dbReference>
<comment type="caution">
    <text evidence="2">The sequence shown here is derived from an EMBL/GenBank/DDBJ whole genome shotgun (WGS) entry which is preliminary data.</text>
</comment>
<dbReference type="AlphaFoldDB" id="A0A430JCV9"/>
<keyword evidence="3" id="KW-1185">Reference proteome</keyword>
<evidence type="ECO:0000313" key="3">
    <source>
        <dbReference type="Proteomes" id="UP000276128"/>
    </source>
</evidence>
<accession>A0A430JCV9</accession>
<feature type="domain" description="PilZ" evidence="1">
    <location>
        <begin position="110"/>
        <end position="220"/>
    </location>
</feature>
<evidence type="ECO:0000259" key="1">
    <source>
        <dbReference type="Pfam" id="PF07238"/>
    </source>
</evidence>
<protein>
    <submittedName>
        <fullName evidence="2">PilZ domain-containing protein</fullName>
    </submittedName>
</protein>
<organism evidence="2 3">
    <name type="scientific">Paenibacillus whitsoniae</name>
    <dbReference type="NCBI Taxonomy" id="2496558"/>
    <lineage>
        <taxon>Bacteria</taxon>
        <taxon>Bacillati</taxon>
        <taxon>Bacillota</taxon>
        <taxon>Bacilli</taxon>
        <taxon>Bacillales</taxon>
        <taxon>Paenibacillaceae</taxon>
        <taxon>Paenibacillus</taxon>
    </lineage>
</organism>
<dbReference type="Proteomes" id="UP000276128">
    <property type="component" value="Unassembled WGS sequence"/>
</dbReference>
<reference evidence="2 3" key="1">
    <citation type="submission" date="2018-12" db="EMBL/GenBank/DDBJ databases">
        <title>Bacillus ochoae sp. nov., Paenibacillus whitsoniae sp. nov., Paenibacillus spiritus sp. nov. Isolated from the Mars Exploration Rover during spacecraft assembly.</title>
        <authorList>
            <person name="Seuylemezian A."/>
            <person name="Vaishampayan P."/>
        </authorList>
    </citation>
    <scope>NUCLEOTIDE SEQUENCE [LARGE SCALE GENOMIC DNA]</scope>
    <source>
        <strain evidence="2 3">MER 54</strain>
    </source>
</reference>
<dbReference type="GO" id="GO:0035438">
    <property type="term" value="F:cyclic-di-GMP binding"/>
    <property type="evidence" value="ECO:0007669"/>
    <property type="project" value="InterPro"/>
</dbReference>
<sequence>MDWKKAQELAEFKPNSECHLIIVGESKDGQPFCFEDNFLIDNICDHSISVCLEPFILLPFDKLEHVSFVEISVKHRAVLYYAYVDLLQLELRKTVCTLTLSIPEEVYMHQNREHPRAKLSVRTPITLRVAGIRGLSAQKGVAFTGQLLDISAGGLSFVTTNRVFPPLYLECSFMLPTLTLPITAYSEVVRVTNFSSDSYRVAAAFRLTPESILQEIDTYCTLGGT</sequence>
<proteinExistence type="predicted"/>
<dbReference type="OrthoDB" id="2563492at2"/>
<name>A0A430JCV9_9BACL</name>